<feature type="transmembrane region" description="Helical" evidence="1">
    <location>
        <begin position="201"/>
        <end position="220"/>
    </location>
</feature>
<keyword evidence="1" id="KW-0812">Transmembrane</keyword>
<feature type="transmembrane region" description="Helical" evidence="1">
    <location>
        <begin position="52"/>
        <end position="75"/>
    </location>
</feature>
<protein>
    <submittedName>
        <fullName evidence="2">Uncharacterized protein</fullName>
    </submittedName>
</protein>
<name>A0A9W6G0U4_9BACT</name>
<organism evidence="2 3">
    <name type="scientific">Geobacter hydrogenophilus</name>
    <dbReference type="NCBI Taxonomy" id="40983"/>
    <lineage>
        <taxon>Bacteria</taxon>
        <taxon>Pseudomonadati</taxon>
        <taxon>Thermodesulfobacteriota</taxon>
        <taxon>Desulfuromonadia</taxon>
        <taxon>Geobacterales</taxon>
        <taxon>Geobacteraceae</taxon>
        <taxon>Geobacter</taxon>
    </lineage>
</organism>
<dbReference type="EMBL" id="BSDS01000001">
    <property type="protein sequence ID" value="GLI38364.1"/>
    <property type="molecule type" value="Genomic_DNA"/>
</dbReference>
<evidence type="ECO:0000256" key="1">
    <source>
        <dbReference type="SAM" id="Phobius"/>
    </source>
</evidence>
<sequence length="228" mass="26810">MNWVRQKSEWVIFAGFAMIIIAAVAEGFLPKLPDKIVTLSDWRKFQELKHTWQYLVVGQISWSGNVVFAMSLVIIGLRLLRKKLRKLFAILYLVAGLGICAFYLVTLYFTMTFNYTIPKPNAELLRQNIESHNYDVKLKSKLSKMYARDKYTYEGKTVEYFTETGDKLLYQPTKEDQEFREQDVLVNEIWRENRKRSRPNFYCWIAITMISLLLGIFTPVEKKHPTLG</sequence>
<evidence type="ECO:0000313" key="2">
    <source>
        <dbReference type="EMBL" id="GLI38364.1"/>
    </source>
</evidence>
<feature type="transmembrane region" description="Helical" evidence="1">
    <location>
        <begin position="12"/>
        <end position="32"/>
    </location>
</feature>
<keyword evidence="1" id="KW-0472">Membrane</keyword>
<evidence type="ECO:0000313" key="3">
    <source>
        <dbReference type="Proteomes" id="UP001144352"/>
    </source>
</evidence>
<dbReference type="RefSeq" id="WP_214186526.1">
    <property type="nucleotide sequence ID" value="NZ_JAHCZI010000005.1"/>
</dbReference>
<reference evidence="2" key="1">
    <citation type="submission" date="2022-12" db="EMBL/GenBank/DDBJ databases">
        <title>Reference genome sequencing for broad-spectrum identification of bacterial and archaeal isolates by mass spectrometry.</title>
        <authorList>
            <person name="Sekiguchi Y."/>
            <person name="Tourlousse D.M."/>
        </authorList>
    </citation>
    <scope>NUCLEOTIDE SEQUENCE</scope>
    <source>
        <strain evidence="2">H2</strain>
    </source>
</reference>
<gene>
    <name evidence="2" type="ORF">GHYDROH2_18650</name>
</gene>
<dbReference type="AlphaFoldDB" id="A0A9W6G0U4"/>
<keyword evidence="1" id="KW-1133">Transmembrane helix</keyword>
<feature type="transmembrane region" description="Helical" evidence="1">
    <location>
        <begin position="87"/>
        <end position="109"/>
    </location>
</feature>
<proteinExistence type="predicted"/>
<comment type="caution">
    <text evidence="2">The sequence shown here is derived from an EMBL/GenBank/DDBJ whole genome shotgun (WGS) entry which is preliminary data.</text>
</comment>
<keyword evidence="3" id="KW-1185">Reference proteome</keyword>
<dbReference type="Proteomes" id="UP001144352">
    <property type="component" value="Unassembled WGS sequence"/>
</dbReference>
<accession>A0A9W6G0U4</accession>